<dbReference type="InterPro" id="IPR036457">
    <property type="entry name" value="PPM-type-like_dom_sf"/>
</dbReference>
<dbReference type="Gene3D" id="3.60.40.10">
    <property type="entry name" value="PPM-type phosphatase domain"/>
    <property type="match status" value="1"/>
</dbReference>
<organism evidence="2 3">
    <name type="scientific">Rugamonas brunnea</name>
    <dbReference type="NCBI Taxonomy" id="2758569"/>
    <lineage>
        <taxon>Bacteria</taxon>
        <taxon>Pseudomonadati</taxon>
        <taxon>Pseudomonadota</taxon>
        <taxon>Betaproteobacteria</taxon>
        <taxon>Burkholderiales</taxon>
        <taxon>Oxalobacteraceae</taxon>
        <taxon>Telluria group</taxon>
        <taxon>Rugamonas</taxon>
    </lineage>
</organism>
<keyword evidence="3" id="KW-1185">Reference proteome</keyword>
<dbReference type="SUPFAM" id="SSF81606">
    <property type="entry name" value="PP2C-like"/>
    <property type="match status" value="1"/>
</dbReference>
<gene>
    <name evidence="2" type="ORF">H3H37_11080</name>
</gene>
<dbReference type="SMART" id="SM00331">
    <property type="entry name" value="PP2C_SIG"/>
    <property type="match status" value="1"/>
</dbReference>
<protein>
    <submittedName>
        <fullName evidence="2">Protein phosphatase 2C domain-containing protein</fullName>
    </submittedName>
</protein>
<comment type="caution">
    <text evidence="2">The sequence shown here is derived from an EMBL/GenBank/DDBJ whole genome shotgun (WGS) entry which is preliminary data.</text>
</comment>
<dbReference type="SMART" id="SM00332">
    <property type="entry name" value="PP2Cc"/>
    <property type="match status" value="1"/>
</dbReference>
<evidence type="ECO:0000313" key="2">
    <source>
        <dbReference type="EMBL" id="MBA5637596.1"/>
    </source>
</evidence>
<dbReference type="EMBL" id="JACEZT010000006">
    <property type="protein sequence ID" value="MBA5637596.1"/>
    <property type="molecule type" value="Genomic_DNA"/>
</dbReference>
<evidence type="ECO:0000313" key="3">
    <source>
        <dbReference type="Proteomes" id="UP000534388"/>
    </source>
</evidence>
<reference evidence="2 3" key="1">
    <citation type="submission" date="2020-07" db="EMBL/GenBank/DDBJ databases">
        <title>Novel species isolated from subtropical streams in China.</title>
        <authorList>
            <person name="Lu H."/>
        </authorList>
    </citation>
    <scope>NUCLEOTIDE SEQUENCE [LARGE SCALE GENOMIC DNA]</scope>
    <source>
        <strain evidence="2 3">LX20W</strain>
    </source>
</reference>
<name>A0A7W2ES52_9BURK</name>
<dbReference type="PROSITE" id="PS51746">
    <property type="entry name" value="PPM_2"/>
    <property type="match status" value="1"/>
</dbReference>
<accession>A0A7W2ES52</accession>
<dbReference type="InterPro" id="IPR001932">
    <property type="entry name" value="PPM-type_phosphatase-like_dom"/>
</dbReference>
<proteinExistence type="predicted"/>
<dbReference type="Proteomes" id="UP000534388">
    <property type="component" value="Unassembled WGS sequence"/>
</dbReference>
<feature type="domain" description="PPM-type phosphatase" evidence="1">
    <location>
        <begin position="50"/>
        <end position="312"/>
    </location>
</feature>
<dbReference type="AlphaFoldDB" id="A0A7W2ES52"/>
<evidence type="ECO:0000259" key="1">
    <source>
        <dbReference type="PROSITE" id="PS51746"/>
    </source>
</evidence>
<sequence>MHCLADGLDFGPGLQVAARSSASASASRLMVPENQDNVLLIDASGHAVRLGGEAPLRTRVPGWPAGHMRLAVLDGMGGHGNGRQAAEAVATALLDVPACRTLAALSSHLDALHATLQARFRQPGDADTFRRPGTTLTLLEIAPGQAPLLYHVGDSRLYEVTADAAVPLTIDHVPATGYAMHGLLGAHEWWQQVHGEHRSQIAQAFILGNAFANPQLLDDDLRALDEATLPPFLHPLADRRALVTRPGALYLLATDGLWACEQPQPWLARWPHLLTHGTDTVDEALTCLFEACMASPPPQFYIDNMTAIAIRFTGDNTGENIDQTALPHSILTTFC</sequence>